<dbReference type="GO" id="GO:0003677">
    <property type="term" value="F:DNA binding"/>
    <property type="evidence" value="ECO:0007669"/>
    <property type="project" value="InterPro"/>
</dbReference>
<dbReference type="RefSeq" id="WP_047764734.1">
    <property type="nucleotide sequence ID" value="NZ_LAQL01000008.1"/>
</dbReference>
<dbReference type="Gene3D" id="3.40.50.10110">
    <property type="entry name" value="DNA polymerase III subunit chi"/>
    <property type="match status" value="1"/>
</dbReference>
<dbReference type="PANTHER" id="PTHR38767:SF1">
    <property type="entry name" value="DNA POLYMERASE III SUBUNIT CHI"/>
    <property type="match status" value="1"/>
</dbReference>
<sequence length="151" mass="17222">MTDIRFYHLTKTALENALPQMLEKVLERGQQAVILSSDERALGELDQNLWNYRPDSFLPHGTKRDGAIDEHPVWLTTEQGDVAKRDVAFIVHGAHPGTLENDKTSLCAILFHGNNSTVVQDSRVLWKELKAADHELTYWQQTDRGSWEKKA</sequence>
<dbReference type="InterPro" id="IPR007459">
    <property type="entry name" value="DNA_pol3_chi"/>
</dbReference>
<dbReference type="AlphaFoldDB" id="A0A0H2MHI1"/>
<reference evidence="1 2" key="1">
    <citation type="submission" date="2015-03" db="EMBL/GenBank/DDBJ databases">
        <title>Genome Sequence of Kiloniella spongiae MEBiC09566, isolated from a marine sponge.</title>
        <authorList>
            <person name="Shao Z."/>
            <person name="Wang L."/>
            <person name="Li X."/>
        </authorList>
    </citation>
    <scope>NUCLEOTIDE SEQUENCE [LARGE SCALE GENOMIC DNA]</scope>
    <source>
        <strain evidence="1 2">MEBiC09566</strain>
    </source>
</reference>
<dbReference type="OrthoDB" id="9795973at2"/>
<dbReference type="GO" id="GO:0032298">
    <property type="term" value="P:positive regulation of DNA-templated DNA replication initiation"/>
    <property type="evidence" value="ECO:0007669"/>
    <property type="project" value="TreeGrafter"/>
</dbReference>
<accession>A0A0H2MHI1</accession>
<keyword evidence="2" id="KW-1185">Reference proteome</keyword>
<dbReference type="SUPFAM" id="SSF102400">
    <property type="entry name" value="DNA polymerase III chi subunit"/>
    <property type="match status" value="1"/>
</dbReference>
<name>A0A0H2MHI1_9PROT</name>
<evidence type="ECO:0000313" key="1">
    <source>
        <dbReference type="EMBL" id="KLN60202.1"/>
    </source>
</evidence>
<protein>
    <submittedName>
        <fullName evidence="1">DNA polymerase III subunit chi</fullName>
    </submittedName>
</protein>
<organism evidence="1 2">
    <name type="scientific">Kiloniella spongiae</name>
    <dbReference type="NCBI Taxonomy" id="1489064"/>
    <lineage>
        <taxon>Bacteria</taxon>
        <taxon>Pseudomonadati</taxon>
        <taxon>Pseudomonadota</taxon>
        <taxon>Alphaproteobacteria</taxon>
        <taxon>Rhodospirillales</taxon>
        <taxon>Kiloniellaceae</taxon>
        <taxon>Kiloniella</taxon>
    </lineage>
</organism>
<dbReference type="Proteomes" id="UP000035444">
    <property type="component" value="Unassembled WGS sequence"/>
</dbReference>
<dbReference type="NCBIfam" id="NF004347">
    <property type="entry name" value="PRK05728.1-4"/>
    <property type="match status" value="1"/>
</dbReference>
<dbReference type="EMBL" id="LAQL01000008">
    <property type="protein sequence ID" value="KLN60202.1"/>
    <property type="molecule type" value="Genomic_DNA"/>
</dbReference>
<dbReference type="GO" id="GO:0006260">
    <property type="term" value="P:DNA replication"/>
    <property type="evidence" value="ECO:0007669"/>
    <property type="project" value="InterPro"/>
</dbReference>
<gene>
    <name evidence="1" type="ORF">WH96_13540</name>
</gene>
<dbReference type="InterPro" id="IPR036768">
    <property type="entry name" value="PolIII_chi_sf"/>
</dbReference>
<proteinExistence type="predicted"/>
<dbReference type="Pfam" id="PF04364">
    <property type="entry name" value="DNA_pol3_chi"/>
    <property type="match status" value="1"/>
</dbReference>
<dbReference type="PANTHER" id="PTHR38767">
    <property type="entry name" value="DNA POLYMERASE III SUBUNIT CHI"/>
    <property type="match status" value="1"/>
</dbReference>
<comment type="caution">
    <text evidence="1">The sequence shown here is derived from an EMBL/GenBank/DDBJ whole genome shotgun (WGS) entry which is preliminary data.</text>
</comment>
<dbReference type="PATRIC" id="fig|1489064.4.peg.4047"/>
<dbReference type="STRING" id="1489064.WH96_13540"/>
<evidence type="ECO:0000313" key="2">
    <source>
        <dbReference type="Proteomes" id="UP000035444"/>
    </source>
</evidence>
<dbReference type="GO" id="GO:0003887">
    <property type="term" value="F:DNA-directed DNA polymerase activity"/>
    <property type="evidence" value="ECO:0007669"/>
    <property type="project" value="InterPro"/>
</dbReference>